<evidence type="ECO:0000313" key="3">
    <source>
        <dbReference type="EMBL" id="UWX06290.1"/>
    </source>
</evidence>
<dbReference type="InterPro" id="IPR041215">
    <property type="entry name" value="FlgO_dom"/>
</dbReference>
<dbReference type="Proteomes" id="UP001058120">
    <property type="component" value="Chromosome"/>
</dbReference>
<evidence type="ECO:0000256" key="1">
    <source>
        <dbReference type="SAM" id="SignalP"/>
    </source>
</evidence>
<keyword evidence="4" id="KW-1185">Reference proteome</keyword>
<name>A0ABY5Y267_9BACT</name>
<feature type="signal peptide" evidence="1">
    <location>
        <begin position="1"/>
        <end position="22"/>
    </location>
</feature>
<feature type="chain" id="PRO_5046250578" description="FlgO domain-containing protein" evidence="1">
    <location>
        <begin position="23"/>
        <end position="207"/>
    </location>
</feature>
<dbReference type="Pfam" id="PF17680">
    <property type="entry name" value="FlgO"/>
    <property type="match status" value="1"/>
</dbReference>
<feature type="domain" description="FlgO" evidence="2">
    <location>
        <begin position="54"/>
        <end position="182"/>
    </location>
</feature>
<sequence>MKRIIILTLLLLSMLIPFTAAANDFSSSLNRALSTLLGTGYVPACADEIVNTMDKQLLELLGENYTRKNLRIIMTVPVNINDFEKTNTLSRQIAEEIANKLKIKGYRTFEIRRGTDIEIFPHKGEFLLSRKHEELLRTEFEVELVLTGTYTITSRSVRYNCRLLHASSHEVIASGNGTVPVYAEIYPLLEEEPDEEPVLAPSVRTKL</sequence>
<evidence type="ECO:0000259" key="2">
    <source>
        <dbReference type="Pfam" id="PF17680"/>
    </source>
</evidence>
<evidence type="ECO:0000313" key="4">
    <source>
        <dbReference type="Proteomes" id="UP001058120"/>
    </source>
</evidence>
<dbReference type="EMBL" id="CP065938">
    <property type="protein sequence ID" value="UWX06290.1"/>
    <property type="molecule type" value="Genomic_DNA"/>
</dbReference>
<organism evidence="3 4">
    <name type="scientific">Taurinivorans muris</name>
    <dbReference type="NCBI Taxonomy" id="2787751"/>
    <lineage>
        <taxon>Bacteria</taxon>
        <taxon>Pseudomonadati</taxon>
        <taxon>Thermodesulfobacteriota</taxon>
        <taxon>Desulfovibrionia</taxon>
        <taxon>Desulfovibrionales</taxon>
        <taxon>Desulfovibrionaceae</taxon>
        <taxon>Taurinivorans</taxon>
    </lineage>
</organism>
<dbReference type="RefSeq" id="WP_334315893.1">
    <property type="nucleotide sequence ID" value="NZ_CP065938.1"/>
</dbReference>
<accession>A0ABY5Y267</accession>
<proteinExistence type="predicted"/>
<protein>
    <recommendedName>
        <fullName evidence="2">FlgO domain-containing protein</fullName>
    </recommendedName>
</protein>
<keyword evidence="1" id="KW-0732">Signal</keyword>
<reference evidence="3" key="1">
    <citation type="submission" date="2020-12" db="EMBL/GenBank/DDBJ databases">
        <title>Taurinivorans muris gen. nov., sp. nov., fundamental and realized metabolic niche of a ubiquitous sulfidogenic bacterium in the murine intestine.</title>
        <authorList>
            <person name="Ye H."/>
            <person name="Hanson B.T."/>
            <person name="Loy A."/>
        </authorList>
    </citation>
    <scope>NUCLEOTIDE SEQUENCE</scope>
    <source>
        <strain evidence="3">LT0009</strain>
    </source>
</reference>
<gene>
    <name evidence="3" type="ORF">JBF11_02965</name>
</gene>